<dbReference type="PIRSF" id="PIRSF001529">
    <property type="entry name" value="Ser-tRNA-synth_IIa"/>
    <property type="match status" value="1"/>
</dbReference>
<name>A0A512IP20_9HYPH</name>
<dbReference type="SUPFAM" id="SSF55681">
    <property type="entry name" value="Class II aaRS and biotin synthetases"/>
    <property type="match status" value="1"/>
</dbReference>
<evidence type="ECO:0000256" key="4">
    <source>
        <dbReference type="ARBA" id="ARBA00022490"/>
    </source>
</evidence>
<feature type="binding site" evidence="12">
    <location>
        <position position="445"/>
    </location>
    <ligand>
        <name>L-serine</name>
        <dbReference type="ChEBI" id="CHEBI:33384"/>
    </ligand>
</feature>
<dbReference type="Gene3D" id="3.30.930.10">
    <property type="entry name" value="Bira Bifunctional Protein, Domain 2"/>
    <property type="match status" value="1"/>
</dbReference>
<dbReference type="UniPathway" id="UPA00906">
    <property type="reaction ID" value="UER00895"/>
</dbReference>
<comment type="similarity">
    <text evidence="3 12">Belongs to the class-II aminoacyl-tRNA synthetase family. Type-1 seryl-tRNA synthetase subfamily.</text>
</comment>
<dbReference type="EC" id="6.1.1.11" evidence="12"/>
<comment type="caution">
    <text evidence="17">The sequence shown here is derived from an EMBL/GenBank/DDBJ whole genome shotgun (WGS) entry which is preliminary data.</text>
</comment>
<dbReference type="HAMAP" id="MF_00176">
    <property type="entry name" value="Ser_tRNA_synth_type1"/>
    <property type="match status" value="1"/>
</dbReference>
<dbReference type="PRINTS" id="PR00981">
    <property type="entry name" value="TRNASYNTHSER"/>
</dbReference>
<dbReference type="AlphaFoldDB" id="A0A512IP20"/>
<dbReference type="InterPro" id="IPR042103">
    <property type="entry name" value="SerRS_1_N_sf"/>
</dbReference>
<evidence type="ECO:0000256" key="1">
    <source>
        <dbReference type="ARBA" id="ARBA00004496"/>
    </source>
</evidence>
<protein>
    <recommendedName>
        <fullName evidence="12">Serine--tRNA ligase</fullName>
        <ecNumber evidence="12">6.1.1.11</ecNumber>
    </recommendedName>
    <alternativeName>
        <fullName evidence="12">Seryl-tRNA synthetase</fullName>
        <shortName evidence="12">SerRS</shortName>
    </alternativeName>
    <alternativeName>
        <fullName evidence="12">Seryl-tRNA(Ser/Sec) synthetase</fullName>
    </alternativeName>
</protein>
<evidence type="ECO:0000256" key="12">
    <source>
        <dbReference type="HAMAP-Rule" id="MF_00176"/>
    </source>
</evidence>
<feature type="domain" description="Aminoacyl-transfer RNA synthetases class-II family profile" evidence="16">
    <location>
        <begin position="173"/>
        <end position="470"/>
    </location>
</feature>
<evidence type="ECO:0000256" key="14">
    <source>
        <dbReference type="PIRSR" id="PIRSR001529-2"/>
    </source>
</evidence>
<evidence type="ECO:0000256" key="7">
    <source>
        <dbReference type="ARBA" id="ARBA00022840"/>
    </source>
</evidence>
<dbReference type="NCBIfam" id="TIGR00414">
    <property type="entry name" value="serS"/>
    <property type="match status" value="1"/>
</dbReference>
<keyword evidence="15" id="KW-0175">Coiled coil</keyword>
<keyword evidence="6 12" id="KW-0547">Nucleotide-binding</keyword>
<evidence type="ECO:0000259" key="16">
    <source>
        <dbReference type="PROSITE" id="PS50862"/>
    </source>
</evidence>
<feature type="binding site" evidence="13">
    <location>
        <position position="323"/>
    </location>
    <ligand>
        <name>L-serine</name>
        <dbReference type="ChEBI" id="CHEBI:33384"/>
    </ligand>
</feature>
<dbReference type="Proteomes" id="UP000321258">
    <property type="component" value="Unassembled WGS sequence"/>
</dbReference>
<feature type="binding site" evidence="12 14">
    <location>
        <begin position="410"/>
        <end position="413"/>
    </location>
    <ligand>
        <name>ATP</name>
        <dbReference type="ChEBI" id="CHEBI:30616"/>
    </ligand>
</feature>
<dbReference type="InterPro" id="IPR010978">
    <property type="entry name" value="tRNA-bd_arm"/>
</dbReference>
<evidence type="ECO:0000256" key="8">
    <source>
        <dbReference type="ARBA" id="ARBA00022917"/>
    </source>
</evidence>
<dbReference type="OrthoDB" id="9804647at2"/>
<dbReference type="InterPro" id="IPR015866">
    <property type="entry name" value="Ser-tRNA-synth_1_N"/>
</dbReference>
<feature type="binding site" evidence="13">
    <location>
        <position position="292"/>
    </location>
    <ligand>
        <name>L-serine</name>
        <dbReference type="ChEBI" id="CHEBI:33384"/>
    </ligand>
</feature>
<keyword evidence="18" id="KW-1185">Reference proteome</keyword>
<comment type="function">
    <text evidence="12">Catalyzes the attachment of serine to tRNA(Ser). Is also able to aminoacylate tRNA(Sec) with serine, to form the misacylated tRNA L-seryl-tRNA(Sec), which will be further converted into selenocysteinyl-tRNA(Sec).</text>
</comment>
<feature type="binding site" evidence="12 14">
    <location>
        <begin position="323"/>
        <end position="325"/>
    </location>
    <ligand>
        <name>ATP</name>
        <dbReference type="ChEBI" id="CHEBI:30616"/>
    </ligand>
</feature>
<feature type="binding site" evidence="12">
    <location>
        <begin position="292"/>
        <end position="294"/>
    </location>
    <ligand>
        <name>L-serine</name>
        <dbReference type="ChEBI" id="CHEBI:33384"/>
    </ligand>
</feature>
<comment type="catalytic activity">
    <reaction evidence="11 12">
        <text>tRNA(Ser) + L-serine + ATP = L-seryl-tRNA(Ser) + AMP + diphosphate + H(+)</text>
        <dbReference type="Rhea" id="RHEA:12292"/>
        <dbReference type="Rhea" id="RHEA-COMP:9669"/>
        <dbReference type="Rhea" id="RHEA-COMP:9703"/>
        <dbReference type="ChEBI" id="CHEBI:15378"/>
        <dbReference type="ChEBI" id="CHEBI:30616"/>
        <dbReference type="ChEBI" id="CHEBI:33019"/>
        <dbReference type="ChEBI" id="CHEBI:33384"/>
        <dbReference type="ChEBI" id="CHEBI:78442"/>
        <dbReference type="ChEBI" id="CHEBI:78533"/>
        <dbReference type="ChEBI" id="CHEBI:456215"/>
        <dbReference type="EC" id="6.1.1.11"/>
    </reaction>
</comment>
<comment type="caution">
    <text evidence="12">Lacks conserved residue(s) required for the propagation of feature annotation.</text>
</comment>
<dbReference type="SUPFAM" id="SSF46589">
    <property type="entry name" value="tRNA-binding arm"/>
    <property type="match status" value="1"/>
</dbReference>
<dbReference type="GO" id="GO:0006434">
    <property type="term" value="P:seryl-tRNA aminoacylation"/>
    <property type="evidence" value="ECO:0007669"/>
    <property type="project" value="UniProtKB-UniRule"/>
</dbReference>
<evidence type="ECO:0000256" key="6">
    <source>
        <dbReference type="ARBA" id="ARBA00022741"/>
    </source>
</evidence>
<dbReference type="InterPro" id="IPR006195">
    <property type="entry name" value="aa-tRNA-synth_II"/>
</dbReference>
<feature type="coiled-coil region" evidence="15">
    <location>
        <begin position="63"/>
        <end position="90"/>
    </location>
</feature>
<keyword evidence="5 12" id="KW-0436">Ligase</keyword>
<evidence type="ECO:0000313" key="18">
    <source>
        <dbReference type="Proteomes" id="UP000321258"/>
    </source>
</evidence>
<dbReference type="GO" id="GO:0016260">
    <property type="term" value="P:selenocysteine biosynthetic process"/>
    <property type="evidence" value="ECO:0007669"/>
    <property type="project" value="UniProtKB-UniRule"/>
</dbReference>
<evidence type="ECO:0000256" key="5">
    <source>
        <dbReference type="ARBA" id="ARBA00022598"/>
    </source>
</evidence>
<evidence type="ECO:0000256" key="3">
    <source>
        <dbReference type="ARBA" id="ARBA00010728"/>
    </source>
</evidence>
<evidence type="ECO:0000256" key="11">
    <source>
        <dbReference type="ARBA" id="ARBA00048823"/>
    </source>
</evidence>
<dbReference type="GO" id="GO:0004828">
    <property type="term" value="F:serine-tRNA ligase activity"/>
    <property type="evidence" value="ECO:0007669"/>
    <property type="project" value="UniProtKB-UniRule"/>
</dbReference>
<dbReference type="EMBL" id="BJZT01000018">
    <property type="protein sequence ID" value="GEO99445.1"/>
    <property type="molecule type" value="Genomic_DNA"/>
</dbReference>
<dbReference type="GO" id="GO:0005524">
    <property type="term" value="F:ATP binding"/>
    <property type="evidence" value="ECO:0007669"/>
    <property type="project" value="UniProtKB-UniRule"/>
</dbReference>
<proteinExistence type="inferred from homology"/>
<dbReference type="Pfam" id="PF00587">
    <property type="entry name" value="tRNA-synt_2b"/>
    <property type="match status" value="1"/>
</dbReference>
<dbReference type="CDD" id="cd00770">
    <property type="entry name" value="SerRS_core"/>
    <property type="match status" value="1"/>
</dbReference>
<evidence type="ECO:0000256" key="2">
    <source>
        <dbReference type="ARBA" id="ARBA00005045"/>
    </source>
</evidence>
<dbReference type="InterPro" id="IPR033729">
    <property type="entry name" value="SerRS_core"/>
</dbReference>
<organism evidence="17 18">
    <name type="scientific">Methylobacterium haplocladii</name>
    <dbReference type="NCBI Taxonomy" id="1176176"/>
    <lineage>
        <taxon>Bacteria</taxon>
        <taxon>Pseudomonadati</taxon>
        <taxon>Pseudomonadota</taxon>
        <taxon>Alphaproteobacteria</taxon>
        <taxon>Hyphomicrobiales</taxon>
        <taxon>Methylobacteriaceae</taxon>
        <taxon>Methylobacterium</taxon>
    </lineage>
</organism>
<evidence type="ECO:0000256" key="9">
    <source>
        <dbReference type="ARBA" id="ARBA00023146"/>
    </source>
</evidence>
<dbReference type="Gene3D" id="1.10.287.40">
    <property type="entry name" value="Serine-tRNA synthetase, tRNA binding domain"/>
    <property type="match status" value="1"/>
</dbReference>
<comment type="pathway">
    <text evidence="2 12">Aminoacyl-tRNA biosynthesis; selenocysteinyl-tRNA(Sec) biosynthesis; L-seryl-tRNA(Sec) from L-serine and tRNA(Sec): step 1/1.</text>
</comment>
<sequence length="488" mass="54118">MHDIRAIRENPDAFDDDLARRGLAPLATSLIALDDARKNAVSAAQANQERRNALSKEIGGAKKARDEARAAELMTEVARLKEDSSRLDGEQSQAAKILDDELAKIPNRPKADVPPGADEHGNVEYRRFDSARERLNEGREHFELGEATGLMDFEAAARMSGSRFVVLKGQLARLERAIGQFMLDLHTSEHGYLEVAPPILVRDEAMFGTAQLPKFTEDQFAATRLISEQEQIEIAVSATSDIMGRLARTELMIASDEEIHIRQRELRSEAFAKGIEAYLLVPKSQKHWLIPTAEVPLTNLVRESILAEDELPLRFTALTPCFRAEAGAAGRDTRGMLRQHQFNKVELVSITAPEKSAEEHERMLACAEAVLKKLDLTYRVMTLCTGDMGFASQKTYDIEVWVPGQQTYREISSCSVCGDFQARRMNARYRGKDGKPAFVHTLNGSGVAVGRALIAVMENYQNPDGSVTIPSVLQPYMGGLTRIEGPRT</sequence>
<reference evidence="17 18" key="1">
    <citation type="submission" date="2019-07" db="EMBL/GenBank/DDBJ databases">
        <title>Whole genome shotgun sequence of Methylobacterium haplocladii NBRC 107714.</title>
        <authorList>
            <person name="Hosoyama A."/>
            <person name="Uohara A."/>
            <person name="Ohji S."/>
            <person name="Ichikawa N."/>
        </authorList>
    </citation>
    <scope>NUCLEOTIDE SEQUENCE [LARGE SCALE GENOMIC DNA]</scope>
    <source>
        <strain evidence="17 18">NBRC 107714</strain>
    </source>
</reference>
<keyword evidence="7 12" id="KW-0067">ATP-binding</keyword>
<dbReference type="InterPro" id="IPR002317">
    <property type="entry name" value="Ser-tRNA-ligase_type_1"/>
</dbReference>
<dbReference type="InterPro" id="IPR045864">
    <property type="entry name" value="aa-tRNA-synth_II/BPL/LPL"/>
</dbReference>
<feature type="binding site" evidence="13">
    <location>
        <position position="443"/>
    </location>
    <ligand>
        <name>L-serine</name>
        <dbReference type="ChEBI" id="CHEBI:33384"/>
    </ligand>
</feature>
<comment type="catalytic activity">
    <reaction evidence="10 12">
        <text>tRNA(Sec) + L-serine + ATP = L-seryl-tRNA(Sec) + AMP + diphosphate + H(+)</text>
        <dbReference type="Rhea" id="RHEA:42580"/>
        <dbReference type="Rhea" id="RHEA-COMP:9742"/>
        <dbReference type="Rhea" id="RHEA-COMP:10128"/>
        <dbReference type="ChEBI" id="CHEBI:15378"/>
        <dbReference type="ChEBI" id="CHEBI:30616"/>
        <dbReference type="ChEBI" id="CHEBI:33019"/>
        <dbReference type="ChEBI" id="CHEBI:33384"/>
        <dbReference type="ChEBI" id="CHEBI:78442"/>
        <dbReference type="ChEBI" id="CHEBI:78533"/>
        <dbReference type="ChEBI" id="CHEBI:456215"/>
        <dbReference type="EC" id="6.1.1.11"/>
    </reaction>
</comment>
<evidence type="ECO:0000256" key="13">
    <source>
        <dbReference type="PIRSR" id="PIRSR001529-1"/>
    </source>
</evidence>
<evidence type="ECO:0000313" key="17">
    <source>
        <dbReference type="EMBL" id="GEO99445.1"/>
    </source>
</evidence>
<dbReference type="Pfam" id="PF02403">
    <property type="entry name" value="Seryl_tRNA_N"/>
    <property type="match status" value="1"/>
</dbReference>
<feature type="binding site" evidence="12 13">
    <location>
        <position position="346"/>
    </location>
    <ligand>
        <name>L-serine</name>
        <dbReference type="ChEBI" id="CHEBI:33384"/>
    </ligand>
</feature>
<comment type="subcellular location">
    <subcellularLocation>
        <location evidence="1 12">Cytoplasm</location>
    </subcellularLocation>
</comment>
<comment type="domain">
    <text evidence="12">Consists of two distinct domains, a catalytic core and a N-terminal extension that is involved in tRNA binding.</text>
</comment>
<dbReference type="RefSeq" id="WP_147078346.1">
    <property type="nucleotide sequence ID" value="NZ_BJZT01000018.1"/>
</dbReference>
<accession>A0A512IP20</accession>
<keyword evidence="4 12" id="KW-0963">Cytoplasm</keyword>
<comment type="subunit">
    <text evidence="12">Homodimer. The tRNA molecule binds across the dimer.</text>
</comment>
<dbReference type="GO" id="GO:0005737">
    <property type="term" value="C:cytoplasm"/>
    <property type="evidence" value="ECO:0007669"/>
    <property type="project" value="UniProtKB-SubCell"/>
</dbReference>
<dbReference type="PANTHER" id="PTHR43697:SF1">
    <property type="entry name" value="SERINE--TRNA LIGASE"/>
    <property type="match status" value="1"/>
</dbReference>
<dbReference type="PANTHER" id="PTHR43697">
    <property type="entry name" value="SERYL-TRNA SYNTHETASE"/>
    <property type="match status" value="1"/>
</dbReference>
<dbReference type="InterPro" id="IPR002314">
    <property type="entry name" value="aa-tRNA-synt_IIb"/>
</dbReference>
<evidence type="ECO:0000256" key="10">
    <source>
        <dbReference type="ARBA" id="ARBA00047929"/>
    </source>
</evidence>
<evidence type="ECO:0000256" key="15">
    <source>
        <dbReference type="SAM" id="Coils"/>
    </source>
</evidence>
<keyword evidence="9 12" id="KW-0030">Aminoacyl-tRNA synthetase</keyword>
<keyword evidence="8 12" id="KW-0648">Protein biosynthesis</keyword>
<gene>
    <name evidence="12 17" type="primary">serS</name>
    <name evidence="17" type="ORF">MHA02_18330</name>
</gene>
<dbReference type="PROSITE" id="PS50862">
    <property type="entry name" value="AA_TRNA_LIGASE_II"/>
    <property type="match status" value="1"/>
</dbReference>